<evidence type="ECO:0000256" key="5">
    <source>
        <dbReference type="SAM" id="MobiDB-lite"/>
    </source>
</evidence>
<evidence type="ECO:0000256" key="3">
    <source>
        <dbReference type="ARBA" id="ARBA00023163"/>
    </source>
</evidence>
<keyword evidence="2 4" id="KW-0238">DNA-binding</keyword>
<proteinExistence type="predicted"/>
<name>A0A2U8PG95_9BRAD</name>
<keyword evidence="1" id="KW-0805">Transcription regulation</keyword>
<evidence type="ECO:0000313" key="7">
    <source>
        <dbReference type="EMBL" id="AWL96640.1"/>
    </source>
</evidence>
<dbReference type="InterPro" id="IPR001647">
    <property type="entry name" value="HTH_TetR"/>
</dbReference>
<reference evidence="7 8" key="2">
    <citation type="journal article" date="2017" name="Syst. Appl. Microbiol.">
        <title>Soybeans inoculated with root zone soils of Canadian native legumes harbour diverse and novel Bradyrhizobium spp. that possess agricultural potential.</title>
        <authorList>
            <person name="Bromfield E.S.P."/>
            <person name="Cloutier S."/>
            <person name="Tambong J.T."/>
            <person name="Tran Thi T.V."/>
        </authorList>
    </citation>
    <scope>NUCLEOTIDE SEQUENCE [LARGE SCALE GENOMIC DNA]</scope>
    <source>
        <strain evidence="7 8">OO99</strain>
    </source>
</reference>
<evidence type="ECO:0000259" key="6">
    <source>
        <dbReference type="PROSITE" id="PS50977"/>
    </source>
</evidence>
<evidence type="ECO:0000256" key="2">
    <source>
        <dbReference type="ARBA" id="ARBA00023125"/>
    </source>
</evidence>
<organism evidence="7 8">
    <name type="scientific">Bradyrhizobium ottawaense</name>
    <dbReference type="NCBI Taxonomy" id="931866"/>
    <lineage>
        <taxon>Bacteria</taxon>
        <taxon>Pseudomonadati</taxon>
        <taxon>Pseudomonadota</taxon>
        <taxon>Alphaproteobacteria</taxon>
        <taxon>Hyphomicrobiales</taxon>
        <taxon>Nitrobacteraceae</taxon>
        <taxon>Bradyrhizobium</taxon>
    </lineage>
</organism>
<dbReference type="InterPro" id="IPR009057">
    <property type="entry name" value="Homeodomain-like_sf"/>
</dbReference>
<evidence type="ECO:0000256" key="1">
    <source>
        <dbReference type="ARBA" id="ARBA00023015"/>
    </source>
</evidence>
<dbReference type="AlphaFoldDB" id="A0A2U8PG95"/>
<dbReference type="Gene3D" id="1.10.357.10">
    <property type="entry name" value="Tetracycline Repressor, domain 2"/>
    <property type="match status" value="1"/>
</dbReference>
<dbReference type="KEGG" id="bot:CIT37_34310"/>
<feature type="DNA-binding region" description="H-T-H motif" evidence="4">
    <location>
        <begin position="48"/>
        <end position="67"/>
    </location>
</feature>
<dbReference type="Pfam" id="PF00440">
    <property type="entry name" value="TetR_N"/>
    <property type="match status" value="1"/>
</dbReference>
<dbReference type="InterPro" id="IPR036271">
    <property type="entry name" value="Tet_transcr_reg_TetR-rel_C_sf"/>
</dbReference>
<dbReference type="Proteomes" id="UP000215703">
    <property type="component" value="Chromosome"/>
</dbReference>
<keyword evidence="3" id="KW-0804">Transcription</keyword>
<reference evidence="7 8" key="1">
    <citation type="journal article" date="2014" name="Int. J. Syst. Evol. Microbiol.">
        <title>Bradyrhizobium ottawaense sp. nov., a symbiotic nitrogen fixing bacterium from root nodules of soybeans in Canada.</title>
        <authorList>
            <person name="Yu X."/>
            <person name="Cloutier S."/>
            <person name="Tambong J.T."/>
            <person name="Bromfield E.S."/>
        </authorList>
    </citation>
    <scope>NUCLEOTIDE SEQUENCE [LARGE SCALE GENOMIC DNA]</scope>
    <source>
        <strain evidence="7 8">OO99</strain>
    </source>
</reference>
<dbReference type="InterPro" id="IPR011075">
    <property type="entry name" value="TetR_C"/>
</dbReference>
<dbReference type="PANTHER" id="PTHR47506">
    <property type="entry name" value="TRANSCRIPTIONAL REGULATORY PROTEIN"/>
    <property type="match status" value="1"/>
</dbReference>
<accession>A0A2U8PG95</accession>
<dbReference type="PANTHER" id="PTHR47506:SF6">
    <property type="entry name" value="HTH-TYPE TRANSCRIPTIONAL REPRESSOR NEMR"/>
    <property type="match status" value="1"/>
</dbReference>
<evidence type="ECO:0000313" key="8">
    <source>
        <dbReference type="Proteomes" id="UP000215703"/>
    </source>
</evidence>
<sequence>MMNRAASVPEPRRRGRPPKDQSQPNAPRARLLRTGVAILTEKGFSAVGVEEILDSADVPKGSFYHYFGSKEAFGLELIDAYAAYFARKLDRWFDDIERAPLDRLRDFIADARSGMARYGYRRGCLVGNLGQEMGALPEPFRKRLAAVFRDWEARTSRCLRAAQQAGDVPEGVDCDSLAQFFWIGWEGAVLRAKLERRPDALDVFARGFLAMIQAKERVIVPISIDEYRG</sequence>
<dbReference type="SUPFAM" id="SSF48498">
    <property type="entry name" value="Tetracyclin repressor-like, C-terminal domain"/>
    <property type="match status" value="1"/>
</dbReference>
<feature type="domain" description="HTH tetR-type" evidence="6">
    <location>
        <begin position="25"/>
        <end position="85"/>
    </location>
</feature>
<evidence type="ECO:0000256" key="4">
    <source>
        <dbReference type="PROSITE-ProRule" id="PRU00335"/>
    </source>
</evidence>
<dbReference type="PROSITE" id="PS50977">
    <property type="entry name" value="HTH_TETR_2"/>
    <property type="match status" value="1"/>
</dbReference>
<dbReference type="GO" id="GO:0003677">
    <property type="term" value="F:DNA binding"/>
    <property type="evidence" value="ECO:0007669"/>
    <property type="project" value="UniProtKB-UniRule"/>
</dbReference>
<gene>
    <name evidence="7" type="ORF">CIT37_34310</name>
</gene>
<dbReference type="EMBL" id="CP029425">
    <property type="protein sequence ID" value="AWL96640.1"/>
    <property type="molecule type" value="Genomic_DNA"/>
</dbReference>
<dbReference type="RefSeq" id="WP_085971601.1">
    <property type="nucleotide sequence ID" value="NZ_JBEPTU010000001.1"/>
</dbReference>
<feature type="region of interest" description="Disordered" evidence="5">
    <location>
        <begin position="1"/>
        <end position="27"/>
    </location>
</feature>
<dbReference type="PRINTS" id="PR00455">
    <property type="entry name" value="HTHTETR"/>
</dbReference>
<protein>
    <submittedName>
        <fullName evidence="7">TetR family transcriptional regulator</fullName>
    </submittedName>
</protein>
<dbReference type="SUPFAM" id="SSF46689">
    <property type="entry name" value="Homeodomain-like"/>
    <property type="match status" value="1"/>
</dbReference>
<dbReference type="Pfam" id="PF16925">
    <property type="entry name" value="TetR_C_13"/>
    <property type="match status" value="1"/>
</dbReference>